<organism evidence="1 2">
    <name type="scientific">Chryseobacterium pennae</name>
    <dbReference type="NCBI Taxonomy" id="2258962"/>
    <lineage>
        <taxon>Bacteria</taxon>
        <taxon>Pseudomonadati</taxon>
        <taxon>Bacteroidota</taxon>
        <taxon>Flavobacteriia</taxon>
        <taxon>Flavobacteriales</taxon>
        <taxon>Weeksellaceae</taxon>
        <taxon>Chryseobacterium group</taxon>
        <taxon>Chryseobacterium</taxon>
    </lineage>
</organism>
<name>A0A3D9CAE7_9FLAO</name>
<accession>A0A3D9CAE7</accession>
<gene>
    <name evidence="1" type="ORF">DRF65_08525</name>
</gene>
<dbReference type="AlphaFoldDB" id="A0A3D9CAE7"/>
<protein>
    <submittedName>
        <fullName evidence="1">Uncharacterized protein</fullName>
    </submittedName>
</protein>
<proteinExistence type="predicted"/>
<evidence type="ECO:0000313" key="2">
    <source>
        <dbReference type="Proteomes" id="UP000256686"/>
    </source>
</evidence>
<comment type="caution">
    <text evidence="1">The sequence shown here is derived from an EMBL/GenBank/DDBJ whole genome shotgun (WGS) entry which is preliminary data.</text>
</comment>
<keyword evidence="2" id="KW-1185">Reference proteome</keyword>
<dbReference type="Proteomes" id="UP000256686">
    <property type="component" value="Unassembled WGS sequence"/>
</dbReference>
<reference evidence="2" key="1">
    <citation type="submission" date="2018-06" db="EMBL/GenBank/DDBJ databases">
        <authorList>
            <person name="Lum Nde A."/>
            <person name="Hugo C."/>
        </authorList>
    </citation>
    <scope>NUCLEOTIDE SEQUENCE [LARGE SCALE GENOMIC DNA]</scope>
    <source>
        <strain evidence="2">1_F178</strain>
    </source>
</reference>
<evidence type="ECO:0000313" key="1">
    <source>
        <dbReference type="EMBL" id="REC62857.1"/>
    </source>
</evidence>
<dbReference type="EMBL" id="QNVT01000006">
    <property type="protein sequence ID" value="REC62857.1"/>
    <property type="molecule type" value="Genomic_DNA"/>
</dbReference>
<dbReference type="RefSeq" id="WP_115970345.1">
    <property type="nucleotide sequence ID" value="NZ_QNVT01000006.1"/>
</dbReference>
<sequence>MKKLRNKKSILLKTGIHLQFKYFASVIVLLCSLSCEKTKINEFHSEKKSIEFTLQNFPMLAKNFEKVKEVNLDSLTISLYRNPKKEDYDEILVFSKNKKFYAVPFFSNMYFDYWNFDNEDQKQLYSKTNSTFEKQIKNTVSELNLTQEEFGLLIEELMKSVLNAETNLDLKPKIFENYIYSTYRMDQYKVEESDSCLARTKRLYKQILIESEKIIRYNQFFLDARNGRVYEFINESRKRGEWKFKIKTYRIDCFSYPLSI</sequence>